<organism evidence="3 4">
    <name type="scientific">Arachis hypogaea</name>
    <name type="common">Peanut</name>
    <dbReference type="NCBI Taxonomy" id="3818"/>
    <lineage>
        <taxon>Eukaryota</taxon>
        <taxon>Viridiplantae</taxon>
        <taxon>Streptophyta</taxon>
        <taxon>Embryophyta</taxon>
        <taxon>Tracheophyta</taxon>
        <taxon>Spermatophyta</taxon>
        <taxon>Magnoliopsida</taxon>
        <taxon>eudicotyledons</taxon>
        <taxon>Gunneridae</taxon>
        <taxon>Pentapetalae</taxon>
        <taxon>rosids</taxon>
        <taxon>fabids</taxon>
        <taxon>Fabales</taxon>
        <taxon>Fabaceae</taxon>
        <taxon>Papilionoideae</taxon>
        <taxon>50 kb inversion clade</taxon>
        <taxon>dalbergioids sensu lato</taxon>
        <taxon>Dalbergieae</taxon>
        <taxon>Pterocarpus clade</taxon>
        <taxon>Arachis</taxon>
    </lineage>
</organism>
<feature type="compositionally biased region" description="Polar residues" evidence="1">
    <location>
        <begin position="409"/>
        <end position="418"/>
    </location>
</feature>
<feature type="domain" description="HP" evidence="2">
    <location>
        <begin position="449"/>
        <end position="516"/>
    </location>
</feature>
<dbReference type="InterPro" id="IPR003128">
    <property type="entry name" value="Villin_headpiece"/>
</dbReference>
<gene>
    <name evidence="3" type="ORF">Ahy_A06g028576</name>
</gene>
<proteinExistence type="predicted"/>
<dbReference type="STRING" id="3818.A0A445CR87"/>
<name>A0A445CR87_ARAHY</name>
<evidence type="ECO:0000313" key="3">
    <source>
        <dbReference type="EMBL" id="RYR53452.1"/>
    </source>
</evidence>
<dbReference type="GO" id="GO:0007010">
    <property type="term" value="P:cytoskeleton organization"/>
    <property type="evidence" value="ECO:0007669"/>
    <property type="project" value="InterPro"/>
</dbReference>
<dbReference type="InterPro" id="IPR036886">
    <property type="entry name" value="Villin_headpiece_dom_sf"/>
</dbReference>
<reference evidence="3 4" key="1">
    <citation type="submission" date="2019-01" db="EMBL/GenBank/DDBJ databases">
        <title>Sequencing of cultivated peanut Arachis hypogaea provides insights into genome evolution and oil improvement.</title>
        <authorList>
            <person name="Chen X."/>
        </authorList>
    </citation>
    <scope>NUCLEOTIDE SEQUENCE [LARGE SCALE GENOMIC DNA]</scope>
    <source>
        <strain evidence="4">cv. Fuhuasheng</strain>
        <tissue evidence="3">Leaves</tissue>
    </source>
</reference>
<dbReference type="EMBL" id="SDMP01000006">
    <property type="protein sequence ID" value="RYR53452.1"/>
    <property type="molecule type" value="Genomic_DNA"/>
</dbReference>
<dbReference type="AlphaFoldDB" id="A0A445CR87"/>
<dbReference type="Gene3D" id="1.10.950.10">
    <property type="entry name" value="Villin headpiece domain"/>
    <property type="match status" value="1"/>
</dbReference>
<dbReference type="Proteomes" id="UP000289738">
    <property type="component" value="Chromosome A06"/>
</dbReference>
<dbReference type="SUPFAM" id="SSF47050">
    <property type="entry name" value="VHP, Villin headpiece domain"/>
    <property type="match status" value="1"/>
</dbReference>
<evidence type="ECO:0000259" key="2">
    <source>
        <dbReference type="PROSITE" id="PS51089"/>
    </source>
</evidence>
<feature type="compositionally biased region" description="Acidic residues" evidence="1">
    <location>
        <begin position="436"/>
        <end position="451"/>
    </location>
</feature>
<evidence type="ECO:0000313" key="4">
    <source>
        <dbReference type="Proteomes" id="UP000289738"/>
    </source>
</evidence>
<feature type="compositionally biased region" description="Polar residues" evidence="1">
    <location>
        <begin position="459"/>
        <end position="468"/>
    </location>
</feature>
<comment type="caution">
    <text evidence="3">The sequence shown here is derived from an EMBL/GenBank/DDBJ whole genome shotgun (WGS) entry which is preliminary data.</text>
</comment>
<evidence type="ECO:0000256" key="1">
    <source>
        <dbReference type="SAM" id="MobiDB-lite"/>
    </source>
</evidence>
<feature type="region of interest" description="Disordered" evidence="1">
    <location>
        <begin position="406"/>
        <end position="468"/>
    </location>
</feature>
<dbReference type="SMART" id="SM00153">
    <property type="entry name" value="VHP"/>
    <property type="match status" value="1"/>
</dbReference>
<accession>A0A445CR87</accession>
<dbReference type="Pfam" id="PF02209">
    <property type="entry name" value="VHP"/>
    <property type="match status" value="1"/>
</dbReference>
<keyword evidence="4" id="KW-1185">Reference proteome</keyword>
<dbReference type="PROSITE" id="PS51089">
    <property type="entry name" value="HP"/>
    <property type="match status" value="1"/>
</dbReference>
<dbReference type="GO" id="GO:0003779">
    <property type="term" value="F:actin binding"/>
    <property type="evidence" value="ECO:0007669"/>
    <property type="project" value="InterPro"/>
</dbReference>
<sequence>MPPAVTKGVVVVFGRSESSHHEWLLFSSILFSSTSRKGLEGFGVAVANVWLLGLERLLVNPVFVNRKQLLNPLQARPLLHESLPGASLWNLCSGPCRKLILFQAHSVTIVLSSLCLCKTKHIKKIKKSICSSSFSILLISLVPPPLSSETRQNGKILALGSLPPASRDSVLPLLPLPSVRNPGSSAHRPILAGFSVRGLEQLAIGSPLAVVYALAVVSPVATVSLSKISVVKLVDPEVKECNDEEEGGEELSDIYHSPQVFKLNYAEMMEKFKVCIYADGDPKTFYQTPRKLTGKYASEGYFFQNIWESRFRTLDPDQAHLFFIPISCHKMRGKGRSPAFNAIASTFEKPKDRNLSTPPPIVRKVYLKSGTANLNTLSLGLGSKSSAIARLTSSFEMPSARGKLIPQSLRVTSNTLKSNPKRSDSEDSMSSGLESLTEEDAKEGEADDDEGLPVYPYDSVNTASSNPVPDNERYKLFLKAYLSATEFKEKLGMTKTESYKLPKWKQNKLKVTVQLL</sequence>
<protein>
    <recommendedName>
        <fullName evidence="2">HP domain-containing protein</fullName>
    </recommendedName>
</protein>